<dbReference type="Gene3D" id="1.10.1760.20">
    <property type="match status" value="1"/>
</dbReference>
<proteinExistence type="predicted"/>
<dbReference type="GO" id="GO:0016020">
    <property type="term" value="C:membrane"/>
    <property type="evidence" value="ECO:0007669"/>
    <property type="project" value="InterPro"/>
</dbReference>
<dbReference type="EMBL" id="CP024964">
    <property type="protein sequence ID" value="ATZ17670.1"/>
    <property type="molecule type" value="Genomic_DNA"/>
</dbReference>
<feature type="transmembrane region" description="Helical" evidence="1">
    <location>
        <begin position="172"/>
        <end position="196"/>
    </location>
</feature>
<evidence type="ECO:0000313" key="3">
    <source>
        <dbReference type="Proteomes" id="UP000231896"/>
    </source>
</evidence>
<organism evidence="2 3">
    <name type="scientific">Mesoplasma melaleucae</name>
    <dbReference type="NCBI Taxonomy" id="81459"/>
    <lineage>
        <taxon>Bacteria</taxon>
        <taxon>Bacillati</taxon>
        <taxon>Mycoplasmatota</taxon>
        <taxon>Mollicutes</taxon>
        <taxon>Entomoplasmatales</taxon>
        <taxon>Entomoplasmataceae</taxon>
        <taxon>Mesoplasma</taxon>
    </lineage>
</organism>
<dbReference type="STRING" id="1408435.GCA_000685885_00264"/>
<name>A0A2K8NV00_9MOLU</name>
<evidence type="ECO:0008006" key="4">
    <source>
        <dbReference type="Google" id="ProtNLM"/>
    </source>
</evidence>
<reference evidence="2 3" key="1">
    <citation type="submission" date="2017-11" db="EMBL/GenBank/DDBJ databases">
        <title>Genome sequence of Entomoplasma melaleucae M1 (ATCC 49191).</title>
        <authorList>
            <person name="Lo W.-S."/>
            <person name="Gasparich G.E."/>
            <person name="Kuo C.-H."/>
        </authorList>
    </citation>
    <scope>NUCLEOTIDE SEQUENCE [LARGE SCALE GENOMIC DNA]</scope>
    <source>
        <strain evidence="2 3">M1</strain>
    </source>
</reference>
<gene>
    <name evidence="2" type="ORF">EMELA_v1c00850</name>
</gene>
<dbReference type="AlphaFoldDB" id="A0A2K8NV00"/>
<evidence type="ECO:0000256" key="1">
    <source>
        <dbReference type="SAM" id="Phobius"/>
    </source>
</evidence>
<accession>A0A2K8NV00</accession>
<dbReference type="Proteomes" id="UP000231896">
    <property type="component" value="Chromosome"/>
</dbReference>
<keyword evidence="1" id="KW-1133">Transmembrane helix</keyword>
<feature type="transmembrane region" description="Helical" evidence="1">
    <location>
        <begin position="105"/>
        <end position="124"/>
    </location>
</feature>
<dbReference type="OrthoDB" id="400439at2"/>
<dbReference type="Pfam" id="PF07155">
    <property type="entry name" value="ECF-ribofla_trS"/>
    <property type="match status" value="1"/>
</dbReference>
<dbReference type="NCBIfam" id="TIGR04518">
    <property type="entry name" value="ECF_S_folT_fam"/>
    <property type="match status" value="1"/>
</dbReference>
<dbReference type="KEGG" id="eml:EMELA_v1c00850"/>
<keyword evidence="1" id="KW-0472">Membrane</keyword>
<keyword evidence="3" id="KW-1185">Reference proteome</keyword>
<dbReference type="RefSeq" id="WP_034971105.1">
    <property type="nucleotide sequence ID" value="NZ_CP024964.1"/>
</dbReference>
<dbReference type="InterPro" id="IPR009825">
    <property type="entry name" value="ECF_substrate-spec-like"/>
</dbReference>
<feature type="transmembrane region" description="Helical" evidence="1">
    <location>
        <begin position="69"/>
        <end position="93"/>
    </location>
</feature>
<protein>
    <recommendedName>
        <fullName evidence="4">Folate family ECF transporter S component</fullName>
    </recommendedName>
</protein>
<feature type="transmembrane region" description="Helical" evidence="1">
    <location>
        <begin position="36"/>
        <end position="57"/>
    </location>
</feature>
<dbReference type="InterPro" id="IPR030949">
    <property type="entry name" value="ECF_S_folate_fam"/>
</dbReference>
<keyword evidence="1" id="KW-0812">Transmembrane</keyword>
<evidence type="ECO:0000313" key="2">
    <source>
        <dbReference type="EMBL" id="ATZ17670.1"/>
    </source>
</evidence>
<feature type="transmembrane region" description="Helical" evidence="1">
    <location>
        <begin position="6"/>
        <end position="24"/>
    </location>
</feature>
<sequence length="224" mass="24845">MLFWTTNIIAAALIIAMFFIGMLIDKIHAKKFTVKNIALLGLIVALSIILTNVIGYSSVFGFRIMIGNFMIFFAGMVFGPLGGIMAGFCSDLVGSMINISGMFHFGFMFAKVFIGFCGAMVFIFKKNNLWFAKMIFFLIFSLAITSFLITPICLVASGFGSLAGINFVKKTIILPIELVIFIPSIYACLKISSILLRSEIQQPSQPWFLRHGQLNFIIKKSAKE</sequence>
<feature type="transmembrane region" description="Helical" evidence="1">
    <location>
        <begin position="130"/>
        <end position="160"/>
    </location>
</feature>